<evidence type="ECO:0000256" key="1">
    <source>
        <dbReference type="SAM" id="Phobius"/>
    </source>
</evidence>
<sequence length="277" mass="32489">MGSKDEQIDYVAPWPIIEEHFVKLLHKVAKNGLLALTWEEMAWTSIEDNMFEEFGKRYTVSKLKSKYDHLCRLHHEFSKLLAHTGMAWDPKTNIVRAHEDVWESYIKVIITLILYMIKIYGFWIKNPLAKQFQNKGCEYYHLLDETIAYIQSSQSYNTKIELKIRGVLDAANMYFDIEGGKQSIVKNKRHCSLNDLNNLCPSKKSKTPQISGNENERSPVFLEHASIEECIQILESMNDLDDDVYVKACEKFTSIDWRRMFVAMSNGRKRKWLHTLK</sequence>
<evidence type="ECO:0000313" key="3">
    <source>
        <dbReference type="EMBL" id="KDO59115.1"/>
    </source>
</evidence>
<reference evidence="3 4" key="1">
    <citation type="submission" date="2014-04" db="EMBL/GenBank/DDBJ databases">
        <authorList>
            <consortium name="International Citrus Genome Consortium"/>
            <person name="Gmitter F."/>
            <person name="Chen C."/>
            <person name="Farmerie W."/>
            <person name="Harkins T."/>
            <person name="Desany B."/>
            <person name="Mohiuddin M."/>
            <person name="Kodira C."/>
            <person name="Borodovsky M."/>
            <person name="Lomsadze A."/>
            <person name="Burns P."/>
            <person name="Jenkins J."/>
            <person name="Prochnik S."/>
            <person name="Shu S."/>
            <person name="Chapman J."/>
            <person name="Pitluck S."/>
            <person name="Schmutz J."/>
            <person name="Rokhsar D."/>
        </authorList>
    </citation>
    <scope>NUCLEOTIDE SEQUENCE</scope>
</reference>
<keyword evidence="1" id="KW-1133">Transmembrane helix</keyword>
<evidence type="ECO:0000313" key="4">
    <source>
        <dbReference type="Proteomes" id="UP000027120"/>
    </source>
</evidence>
<dbReference type="PANTHER" id="PTHR47584">
    <property type="match status" value="1"/>
</dbReference>
<dbReference type="AlphaFoldDB" id="A0A067EZ24"/>
<dbReference type="InterPro" id="IPR024752">
    <property type="entry name" value="Myb/SANT-like_dom"/>
</dbReference>
<organism evidence="3 4">
    <name type="scientific">Citrus sinensis</name>
    <name type="common">Sweet orange</name>
    <name type="synonym">Citrus aurantium var. sinensis</name>
    <dbReference type="NCBI Taxonomy" id="2711"/>
    <lineage>
        <taxon>Eukaryota</taxon>
        <taxon>Viridiplantae</taxon>
        <taxon>Streptophyta</taxon>
        <taxon>Embryophyta</taxon>
        <taxon>Tracheophyta</taxon>
        <taxon>Spermatophyta</taxon>
        <taxon>Magnoliopsida</taxon>
        <taxon>eudicotyledons</taxon>
        <taxon>Gunneridae</taxon>
        <taxon>Pentapetalae</taxon>
        <taxon>rosids</taxon>
        <taxon>malvids</taxon>
        <taxon>Sapindales</taxon>
        <taxon>Rutaceae</taxon>
        <taxon>Aurantioideae</taxon>
        <taxon>Citrus</taxon>
    </lineage>
</organism>
<feature type="domain" description="Myb/SANT-like" evidence="2">
    <location>
        <begin position="18"/>
        <end position="105"/>
    </location>
</feature>
<keyword evidence="1" id="KW-0812">Transmembrane</keyword>
<dbReference type="InterPro" id="IPR045026">
    <property type="entry name" value="LIMYB"/>
</dbReference>
<gene>
    <name evidence="3" type="ORF">CISIN_1g039746mg</name>
</gene>
<keyword evidence="4" id="KW-1185">Reference proteome</keyword>
<dbReference type="PANTHER" id="PTHR47584:SF14">
    <property type="entry name" value="L10-INTERACTING MYB DOMAIN-CONTAINING PROTEIN-LIKE"/>
    <property type="match status" value="1"/>
</dbReference>
<protein>
    <recommendedName>
        <fullName evidence="2">Myb/SANT-like domain-containing protein</fullName>
    </recommendedName>
</protein>
<dbReference type="Proteomes" id="UP000027120">
    <property type="component" value="Unassembled WGS sequence"/>
</dbReference>
<evidence type="ECO:0000259" key="2">
    <source>
        <dbReference type="Pfam" id="PF12776"/>
    </source>
</evidence>
<accession>A0A067EZ24</accession>
<name>A0A067EZ24_CITSI</name>
<keyword evidence="1" id="KW-0472">Membrane</keyword>
<feature type="transmembrane region" description="Helical" evidence="1">
    <location>
        <begin position="105"/>
        <end position="123"/>
    </location>
</feature>
<dbReference type="EMBL" id="KK784942">
    <property type="protein sequence ID" value="KDO59115.1"/>
    <property type="molecule type" value="Genomic_DNA"/>
</dbReference>
<proteinExistence type="predicted"/>
<dbReference type="Pfam" id="PF12776">
    <property type="entry name" value="Myb_DNA-bind_3"/>
    <property type="match status" value="1"/>
</dbReference>